<evidence type="ECO:0000256" key="8">
    <source>
        <dbReference type="ARBA" id="ARBA00023136"/>
    </source>
</evidence>
<evidence type="ECO:0000259" key="10">
    <source>
        <dbReference type="PROSITE" id="PS50928"/>
    </source>
</evidence>
<sequence length="316" mass="33754">MSTSQTTASATSAIVTAGAGTSGVPGEGREPRRPFRKYFRETGWRHLVGLVASAFALFPLLYVLSASLNPGGTLLTANSLFSNVSIESYIALFQSERHPYGSWFMNTLIIGLITAVFTVLLGALAAYCFSRMRFTGRRFSLTALLVVQMFPQMLAMVAIFLLMVTISDVFPAIGLNSQIGLIMVYLGGALGANTYLMYGFFNTVPASIDEAAKIDGAGHARIFFTIILRLVAPILAVVGLLSFIGTSSEFVLASVILIDPDKQTLAVGLYKFVSDEFSKNWSVFAAGAVLAAILPVALFLALQKYIVGGLTAGSVK</sequence>
<evidence type="ECO:0000256" key="5">
    <source>
        <dbReference type="ARBA" id="ARBA00022597"/>
    </source>
</evidence>
<keyword evidence="8 9" id="KW-0472">Membrane</keyword>
<keyword evidence="7 9" id="KW-1133">Transmembrane helix</keyword>
<proteinExistence type="inferred from homology"/>
<dbReference type="PANTHER" id="PTHR32243">
    <property type="entry name" value="MALTOSE TRANSPORT SYSTEM PERMEASE-RELATED"/>
    <property type="match status" value="1"/>
</dbReference>
<dbReference type="GO" id="GO:0042956">
    <property type="term" value="P:maltodextrin transmembrane transport"/>
    <property type="evidence" value="ECO:0007669"/>
    <property type="project" value="TreeGrafter"/>
</dbReference>
<dbReference type="RefSeq" id="WP_087130387.1">
    <property type="nucleotide sequence ID" value="NZ_FUKO01000017.1"/>
</dbReference>
<evidence type="ECO:0000313" key="11">
    <source>
        <dbReference type="EMBL" id="SJN26015.1"/>
    </source>
</evidence>
<feature type="transmembrane region" description="Helical" evidence="9">
    <location>
        <begin position="178"/>
        <end position="201"/>
    </location>
</feature>
<evidence type="ECO:0000256" key="2">
    <source>
        <dbReference type="ARBA" id="ARBA00009047"/>
    </source>
</evidence>
<keyword evidence="6 9" id="KW-0812">Transmembrane</keyword>
<feature type="transmembrane region" description="Helical" evidence="9">
    <location>
        <begin position="281"/>
        <end position="302"/>
    </location>
</feature>
<evidence type="ECO:0000256" key="3">
    <source>
        <dbReference type="ARBA" id="ARBA00022448"/>
    </source>
</evidence>
<dbReference type="InterPro" id="IPR050901">
    <property type="entry name" value="BP-dep_ABC_trans_perm"/>
</dbReference>
<feature type="transmembrane region" description="Helical" evidence="9">
    <location>
        <begin position="141"/>
        <end position="166"/>
    </location>
</feature>
<dbReference type="InterPro" id="IPR035906">
    <property type="entry name" value="MetI-like_sf"/>
</dbReference>
<dbReference type="GO" id="GO:0015423">
    <property type="term" value="F:ABC-type maltose transporter activity"/>
    <property type="evidence" value="ECO:0007669"/>
    <property type="project" value="TreeGrafter"/>
</dbReference>
<dbReference type="CDD" id="cd06261">
    <property type="entry name" value="TM_PBP2"/>
    <property type="match status" value="1"/>
</dbReference>
<dbReference type="GO" id="GO:0005886">
    <property type="term" value="C:plasma membrane"/>
    <property type="evidence" value="ECO:0007669"/>
    <property type="project" value="UniProtKB-SubCell"/>
</dbReference>
<dbReference type="PANTHER" id="PTHR32243:SF50">
    <property type="entry name" value="MALTOSE_MALTODEXTRIN TRANSPORT SYSTEM PERMEASE PROTEIN MALG"/>
    <property type="match status" value="1"/>
</dbReference>
<keyword evidence="3 9" id="KW-0813">Transport</keyword>
<protein>
    <submittedName>
        <fullName evidence="11">Maltose/maltodextrin ABC transporter, permease protein MalG</fullName>
    </submittedName>
</protein>
<comment type="similarity">
    <text evidence="2">Belongs to the binding-protein-dependent transport system permease family. MalFG subfamily.</text>
</comment>
<comment type="subcellular location">
    <subcellularLocation>
        <location evidence="1 9">Cell membrane</location>
        <topology evidence="1 9">Multi-pass membrane protein</topology>
    </subcellularLocation>
</comment>
<evidence type="ECO:0000256" key="7">
    <source>
        <dbReference type="ARBA" id="ARBA00022989"/>
    </source>
</evidence>
<dbReference type="SUPFAM" id="SSF161098">
    <property type="entry name" value="MetI-like"/>
    <property type="match status" value="1"/>
</dbReference>
<evidence type="ECO:0000313" key="12">
    <source>
        <dbReference type="Proteomes" id="UP000196320"/>
    </source>
</evidence>
<keyword evidence="12" id="KW-1185">Reference proteome</keyword>
<evidence type="ECO:0000256" key="4">
    <source>
        <dbReference type="ARBA" id="ARBA00022475"/>
    </source>
</evidence>
<name>A0A1R4J2P1_9MICO</name>
<dbReference type="PROSITE" id="PS50928">
    <property type="entry name" value="ABC_TM1"/>
    <property type="match status" value="1"/>
</dbReference>
<dbReference type="Pfam" id="PF00528">
    <property type="entry name" value="BPD_transp_1"/>
    <property type="match status" value="1"/>
</dbReference>
<dbReference type="Gene3D" id="1.10.3720.10">
    <property type="entry name" value="MetI-like"/>
    <property type="match status" value="1"/>
</dbReference>
<feature type="transmembrane region" description="Helical" evidence="9">
    <location>
        <begin position="222"/>
        <end position="244"/>
    </location>
</feature>
<organism evidence="11 12">
    <name type="scientific">Microbacterium esteraromaticum</name>
    <dbReference type="NCBI Taxonomy" id="57043"/>
    <lineage>
        <taxon>Bacteria</taxon>
        <taxon>Bacillati</taxon>
        <taxon>Actinomycetota</taxon>
        <taxon>Actinomycetes</taxon>
        <taxon>Micrococcales</taxon>
        <taxon>Microbacteriaceae</taxon>
        <taxon>Microbacterium</taxon>
    </lineage>
</organism>
<evidence type="ECO:0000256" key="1">
    <source>
        <dbReference type="ARBA" id="ARBA00004651"/>
    </source>
</evidence>
<evidence type="ECO:0000256" key="9">
    <source>
        <dbReference type="RuleBase" id="RU363032"/>
    </source>
</evidence>
<dbReference type="OrthoDB" id="9794684at2"/>
<feature type="transmembrane region" description="Helical" evidence="9">
    <location>
        <begin position="43"/>
        <end position="64"/>
    </location>
</feature>
<dbReference type="Proteomes" id="UP000196320">
    <property type="component" value="Unassembled WGS sequence"/>
</dbReference>
<evidence type="ECO:0000256" key="6">
    <source>
        <dbReference type="ARBA" id="ARBA00022692"/>
    </source>
</evidence>
<dbReference type="EMBL" id="FUKO01000017">
    <property type="protein sequence ID" value="SJN26015.1"/>
    <property type="molecule type" value="Genomic_DNA"/>
</dbReference>
<keyword evidence="5" id="KW-0762">Sugar transport</keyword>
<feature type="transmembrane region" description="Helical" evidence="9">
    <location>
        <begin position="103"/>
        <end position="129"/>
    </location>
</feature>
<dbReference type="InterPro" id="IPR000515">
    <property type="entry name" value="MetI-like"/>
</dbReference>
<dbReference type="AlphaFoldDB" id="A0A1R4J2P1"/>
<keyword evidence="4" id="KW-1003">Cell membrane</keyword>
<gene>
    <name evidence="11" type="ORF">FM104_05065</name>
</gene>
<feature type="domain" description="ABC transmembrane type-1" evidence="10">
    <location>
        <begin position="104"/>
        <end position="302"/>
    </location>
</feature>
<accession>A0A1R4J2P1</accession>
<reference evidence="11 12" key="1">
    <citation type="submission" date="2017-02" db="EMBL/GenBank/DDBJ databases">
        <authorList>
            <person name="Peterson S.W."/>
        </authorList>
    </citation>
    <scope>NUCLEOTIDE SEQUENCE [LARGE SCALE GENOMIC DNA]</scope>
    <source>
        <strain evidence="11 12">B Mb 05.01</strain>
    </source>
</reference>